<organism evidence="4 5">
    <name type="scientific">Caenorhabditis remanei</name>
    <name type="common">Caenorhabditis vulgaris</name>
    <dbReference type="NCBI Taxonomy" id="31234"/>
    <lineage>
        <taxon>Eukaryota</taxon>
        <taxon>Metazoa</taxon>
        <taxon>Ecdysozoa</taxon>
        <taxon>Nematoda</taxon>
        <taxon>Chromadorea</taxon>
        <taxon>Rhabditida</taxon>
        <taxon>Rhabditina</taxon>
        <taxon>Rhabditomorpha</taxon>
        <taxon>Rhabditoidea</taxon>
        <taxon>Rhabditidae</taxon>
        <taxon>Peloderinae</taxon>
        <taxon>Caenorhabditis</taxon>
    </lineage>
</organism>
<dbReference type="EMBL" id="WUAV01000005">
    <property type="protein sequence ID" value="KAF1754654.1"/>
    <property type="molecule type" value="Genomic_DNA"/>
</dbReference>
<evidence type="ECO:0000313" key="4">
    <source>
        <dbReference type="EMBL" id="KAF1754654.1"/>
    </source>
</evidence>
<feature type="compositionally biased region" description="Basic and acidic residues" evidence="2">
    <location>
        <begin position="702"/>
        <end position="715"/>
    </location>
</feature>
<comment type="caution">
    <text evidence="4">The sequence shown here is derived from an EMBL/GenBank/DDBJ whole genome shotgun (WGS) entry which is preliminary data.</text>
</comment>
<protein>
    <submittedName>
        <fullName evidence="4">Uncharacterized protein</fullName>
    </submittedName>
</protein>
<reference evidence="4 5" key="1">
    <citation type="submission" date="2019-12" db="EMBL/GenBank/DDBJ databases">
        <title>Chromosome-level assembly of the Caenorhabditis remanei genome.</title>
        <authorList>
            <person name="Teterina A.A."/>
            <person name="Willis J.H."/>
            <person name="Phillips P.C."/>
        </authorList>
    </citation>
    <scope>NUCLEOTIDE SEQUENCE [LARGE SCALE GENOMIC DNA]</scope>
    <source>
        <strain evidence="4 5">PX506</strain>
        <tissue evidence="4">Whole organism</tissue>
    </source>
</reference>
<sequence>MSWTDLSVKLKREVAGRLDFMSRRSMSQTTRLNREIVDSTRISVPRVKIVVDDSDYFITMYTGIEKFLKIEIKKGYDQKTVVSRSENNSETVQSKPTEKSTMDVFVEILASFFKTEAVDIGVLEWDFKQHAVLGSENDMKMKKRQGIFVNVLSSKIEKSTGGSTVFHTEKLVISDKCASDFTKGLLNLCDKEYLDSMKVLTLTSIEKASKTGAWCDVYTENAESFYSQGVFYEEVPCVDKFLMTTSHRTTNWSTLRFARLNEKAMKIWSRAGSVLSRTPDKKEFKIVREKAEKKILLHKKTECGYSITVYTDEKFDKLGGMKWFETEFMQRPNERDQLIAQYEQLYLEVSQLAENFTKKMIEEIKKLRDSPQTKEIKTGLMKCKELANGANALVETVKSMLLKLKKSEEFGVDVIRVRIGQILEAKSRLEASMKLFGSTGSNNKLPLQHIEREILIAQCEQLFPEVSHLSVVVLAKMSEVSKKLEGVPLTATMKTAMKPWKEWTRAFRDLPRLTSFLLNQFKNSSNQVGLKVIREKIDSIQNLKIRLEKAKESAEAMGGVSEDVVKTPDAGKAKLVAQCSQLFPEVATLLIKLTGIVTQNLKRLKDARQTKAVKTEIKDCRELLKSIDGCSPANLLKALKKIRNDEVEVETIREMIVQVQSIRRKMEAEVKRFEGMGIYADVGEEEATARKIQVLNPVVTSENHENLEDKNKSEDGASGGKTAAAAPDGKTTTEDAFGASEPDVVKKIDVAHQILNSPVVSEDPDNVIKTPDEKNDSKAINLVTEKAELVAQCKQLFPEVATSLIKLTDILTQYLKRLKGGPRTKAVKTEIKYCKEVLKSIDDCSPADLLEALKKIRDDEVEVEQIREMMVPVQSIRGKLEVEMKRLEGLGICAVVGEENLNDEKSVLIAQCEQLFSEVSQMASKLLRITTKWIKRLEDKPQKTDEYKNAVESCQNIANYCKKIPGCMKDFAYLLKISDVGAEEVRVEITKTENIKRKLEERLQQCQDYGYDSEDSEDVNKDSKKLNEEKSALIAQCEQLFPEVSRMASKLMREMTNMIKQIKGLPRKTEALKNVLEACQTISNNCKPVPECMTEELTYLLKNSDEIGVKVIREKLGTAENMKHVLEDKLKKYEDDSEDPEDVNKDSKKLNEEKSALIAQCKQLFPETGQVASRLMRKMTKLIKRIEDLPQKTDACKKMLETCQIISNYCEPIPEKMKNGLTYLLENSDNIEVDEIRDTMGELQDIKHVLEIKLKQCEKDSEDSEDVTKAPDNKKKTTVILNYEKYLLISECEQLFPEVIQMASTLVSKLSKLIKLSEGLELKTEKQKNAVETCLEVLKMCEPVSESTMNLLTYLLENSNKIGVEYIREALENAQEKKIQLEEWLSTFENHKLSNCFNTGDVVDTVSLQKERKELSAEFVQLAEDVIQIAMNFSTKLSETAEICRTRVAKPAEFKEFRESCEKVAEQYKNHSKKFADALNECKKNDLVKKDVGEIRQQILKLQAYKAELENDVETIAVKLWKKDCKNAPDVKTMAITDGVFEDVIKTPDDKKDYEAMNPAAGRAELVAHCEKLIPEVAQSVIKFLGFLTKYIERLEDAPQTDDVKADLKDCKYVLKPIEGLPAKLRNVLRRIKGDDTFDVEEIRETMVKVHGIRREMATGMKRFEGMDMDVGEQENGKETTDGVYEDVIKTPNDKKDSEAKNPDCEEASEKPDVFQTIGKKMFGSIPEANALVDPRSRKARSINPDDYDYVGSMYPDDFTHYLEHRRKLENRDFDFDCSWARLQFLAVFFFVLFSILFVVLWIETFVY</sequence>
<keyword evidence="1" id="KW-0175">Coiled coil</keyword>
<feature type="transmembrane region" description="Helical" evidence="3">
    <location>
        <begin position="1783"/>
        <end position="1803"/>
    </location>
</feature>
<evidence type="ECO:0000313" key="5">
    <source>
        <dbReference type="Proteomes" id="UP000483820"/>
    </source>
</evidence>
<gene>
    <name evidence="4" type="ORF">GCK72_021217</name>
</gene>
<dbReference type="CTD" id="9812653"/>
<evidence type="ECO:0000256" key="2">
    <source>
        <dbReference type="SAM" id="MobiDB-lite"/>
    </source>
</evidence>
<proteinExistence type="predicted"/>
<feature type="region of interest" description="Disordered" evidence="2">
    <location>
        <begin position="1690"/>
        <end position="1711"/>
    </location>
</feature>
<evidence type="ECO:0000256" key="3">
    <source>
        <dbReference type="SAM" id="Phobius"/>
    </source>
</evidence>
<dbReference type="GeneID" id="9812653"/>
<keyword evidence="3" id="KW-0812">Transmembrane</keyword>
<dbReference type="PANTHER" id="PTHR35366:SF3">
    <property type="entry name" value="CW-TYPE DOMAIN-CONTAINING PROTEIN"/>
    <property type="match status" value="1"/>
</dbReference>
<dbReference type="RefSeq" id="XP_053583025.1">
    <property type="nucleotide sequence ID" value="XM_053734112.1"/>
</dbReference>
<dbReference type="Proteomes" id="UP000483820">
    <property type="component" value="Chromosome V"/>
</dbReference>
<keyword evidence="3" id="KW-1133">Transmembrane helix</keyword>
<keyword evidence="3" id="KW-0472">Membrane</keyword>
<name>A0A6A5GIN7_CAERE</name>
<feature type="region of interest" description="Disordered" evidence="2">
    <location>
        <begin position="696"/>
        <end position="736"/>
    </location>
</feature>
<accession>A0A6A5GIN7</accession>
<dbReference type="KEGG" id="crq:GCK72_021217"/>
<feature type="coiled-coil region" evidence="1">
    <location>
        <begin position="982"/>
        <end position="1036"/>
    </location>
</feature>
<feature type="coiled-coil region" evidence="1">
    <location>
        <begin position="530"/>
        <end position="557"/>
    </location>
</feature>
<evidence type="ECO:0000256" key="1">
    <source>
        <dbReference type="SAM" id="Coils"/>
    </source>
</evidence>
<dbReference type="PANTHER" id="PTHR35366">
    <property type="entry name" value="PROTEIN CBG18620"/>
    <property type="match status" value="1"/>
</dbReference>